<feature type="compositionally biased region" description="Pro residues" evidence="3">
    <location>
        <begin position="173"/>
        <end position="185"/>
    </location>
</feature>
<dbReference type="EMBL" id="BOON01000035">
    <property type="protein sequence ID" value="GII24338.1"/>
    <property type="molecule type" value="Genomic_DNA"/>
</dbReference>
<dbReference type="PRINTS" id="PR00153">
    <property type="entry name" value="CSAPPISMRASE"/>
</dbReference>
<name>A0A8J3TCR1_9ACTN</name>
<dbReference type="InterPro" id="IPR044666">
    <property type="entry name" value="Cyclophilin_A-like"/>
</dbReference>
<dbReference type="PANTHER" id="PTHR45625:SF3">
    <property type="entry name" value="PEPTIDYL-PROLYL CIS-TRANS ISOMERASE B-RELATED"/>
    <property type="match status" value="1"/>
</dbReference>
<dbReference type="Pfam" id="PF00160">
    <property type="entry name" value="Pro_isomerase"/>
    <property type="match status" value="1"/>
</dbReference>
<feature type="region of interest" description="Disordered" evidence="3">
    <location>
        <begin position="159"/>
        <end position="199"/>
    </location>
</feature>
<comment type="catalytic activity">
    <reaction evidence="2">
        <text>[protein]-peptidylproline (omega=180) = [protein]-peptidylproline (omega=0)</text>
        <dbReference type="Rhea" id="RHEA:16237"/>
        <dbReference type="Rhea" id="RHEA-COMP:10747"/>
        <dbReference type="Rhea" id="RHEA-COMP:10748"/>
        <dbReference type="ChEBI" id="CHEBI:83833"/>
        <dbReference type="ChEBI" id="CHEBI:83834"/>
        <dbReference type="EC" id="5.2.1.8"/>
    </reaction>
</comment>
<gene>
    <name evidence="6" type="ORF">Pme01_39350</name>
</gene>
<comment type="function">
    <text evidence="1 2">PPIases accelerate the folding of proteins. It catalyzes the cis-trans isomerization of proline imidic peptide bonds in oligopeptides.</text>
</comment>
<dbReference type="PROSITE" id="PS50072">
    <property type="entry name" value="CSA_PPIASE_2"/>
    <property type="match status" value="1"/>
</dbReference>
<feature type="transmembrane region" description="Helical" evidence="4">
    <location>
        <begin position="33"/>
        <end position="54"/>
    </location>
</feature>
<dbReference type="RefSeq" id="WP_168116643.1">
    <property type="nucleotide sequence ID" value="NZ_BOON01000035.1"/>
</dbReference>
<dbReference type="Proteomes" id="UP000599074">
    <property type="component" value="Unassembled WGS sequence"/>
</dbReference>
<keyword evidence="7" id="KW-1185">Reference proteome</keyword>
<evidence type="ECO:0000256" key="3">
    <source>
        <dbReference type="SAM" id="MobiDB-lite"/>
    </source>
</evidence>
<evidence type="ECO:0000313" key="7">
    <source>
        <dbReference type="Proteomes" id="UP000599074"/>
    </source>
</evidence>
<keyword evidence="4" id="KW-0812">Transmembrane</keyword>
<evidence type="ECO:0000313" key="6">
    <source>
        <dbReference type="EMBL" id="GII24338.1"/>
    </source>
</evidence>
<dbReference type="Gene3D" id="2.40.100.10">
    <property type="entry name" value="Cyclophilin-like"/>
    <property type="match status" value="1"/>
</dbReference>
<accession>A0A8J3TCR1</accession>
<feature type="compositionally biased region" description="Pro residues" evidence="3">
    <location>
        <begin position="272"/>
        <end position="285"/>
    </location>
</feature>
<dbReference type="SUPFAM" id="SSF50891">
    <property type="entry name" value="Cyclophilin-like"/>
    <property type="match status" value="1"/>
</dbReference>
<protein>
    <recommendedName>
        <fullName evidence="2">Peptidyl-prolyl cis-trans isomerase</fullName>
        <shortName evidence="2">PPIase</shortName>
        <ecNumber evidence="2">5.2.1.8</ecNumber>
    </recommendedName>
</protein>
<dbReference type="AlphaFoldDB" id="A0A8J3TCR1"/>
<evidence type="ECO:0000256" key="1">
    <source>
        <dbReference type="ARBA" id="ARBA00002388"/>
    </source>
</evidence>
<evidence type="ECO:0000256" key="2">
    <source>
        <dbReference type="RuleBase" id="RU363019"/>
    </source>
</evidence>
<sequence length="285" mass="29270">MPPSKSRQRALARAKVERQIARRAVAARRRRQIQASVAAGLAVVAVVVGIVWAVGGFDSSKKATVAEDCAWTPVPAEGTVKDVGKPPTTGIAKTGTATMTITTNQGVVEAELDRAGAPCTAASFAHLAGKQFFNNTKCHRLTTDGIYVLQCGDPSATGTGGPAYKFPDEKLPTPQPEPSASPGTPPSTNLYPAGTLAMANNGPDTNGSQFFIVYKDGSSLEAKYTVFGKVTKGLDLVQKIAAAGVNPKTSATDGEPKTEVTIQSLTVTNGPAPAPASPASPAPSA</sequence>
<dbReference type="EC" id="5.2.1.8" evidence="2"/>
<evidence type="ECO:0000256" key="4">
    <source>
        <dbReference type="SAM" id="Phobius"/>
    </source>
</evidence>
<dbReference type="CDD" id="cd00317">
    <property type="entry name" value="cyclophilin"/>
    <property type="match status" value="1"/>
</dbReference>
<feature type="domain" description="PPIase cyclophilin-type" evidence="5">
    <location>
        <begin position="106"/>
        <end position="267"/>
    </location>
</feature>
<evidence type="ECO:0000259" key="5">
    <source>
        <dbReference type="PROSITE" id="PS50072"/>
    </source>
</evidence>
<keyword evidence="2" id="KW-0697">Rotamase</keyword>
<keyword evidence="4" id="KW-0472">Membrane</keyword>
<organism evidence="6 7">
    <name type="scientific">Planosporangium mesophilum</name>
    <dbReference type="NCBI Taxonomy" id="689768"/>
    <lineage>
        <taxon>Bacteria</taxon>
        <taxon>Bacillati</taxon>
        <taxon>Actinomycetota</taxon>
        <taxon>Actinomycetes</taxon>
        <taxon>Micromonosporales</taxon>
        <taxon>Micromonosporaceae</taxon>
        <taxon>Planosporangium</taxon>
    </lineage>
</organism>
<comment type="similarity">
    <text evidence="2">Belongs to the cyclophilin-type PPIase family.</text>
</comment>
<proteinExistence type="inferred from homology"/>
<dbReference type="InterPro" id="IPR029000">
    <property type="entry name" value="Cyclophilin-like_dom_sf"/>
</dbReference>
<reference evidence="6" key="1">
    <citation type="submission" date="2021-01" db="EMBL/GenBank/DDBJ databases">
        <title>Whole genome shotgun sequence of Planosporangium mesophilum NBRC 109066.</title>
        <authorList>
            <person name="Komaki H."/>
            <person name="Tamura T."/>
        </authorList>
    </citation>
    <scope>NUCLEOTIDE SEQUENCE</scope>
    <source>
        <strain evidence="6">NBRC 109066</strain>
    </source>
</reference>
<feature type="region of interest" description="Disordered" evidence="3">
    <location>
        <begin position="266"/>
        <end position="285"/>
    </location>
</feature>
<dbReference type="InterPro" id="IPR002130">
    <property type="entry name" value="Cyclophilin-type_PPIase_dom"/>
</dbReference>
<dbReference type="PANTHER" id="PTHR45625">
    <property type="entry name" value="PEPTIDYL-PROLYL CIS-TRANS ISOMERASE-RELATED"/>
    <property type="match status" value="1"/>
</dbReference>
<dbReference type="GO" id="GO:0003755">
    <property type="term" value="F:peptidyl-prolyl cis-trans isomerase activity"/>
    <property type="evidence" value="ECO:0007669"/>
    <property type="project" value="UniProtKB-UniRule"/>
</dbReference>
<keyword evidence="2" id="KW-0413">Isomerase</keyword>
<keyword evidence="4" id="KW-1133">Transmembrane helix</keyword>
<comment type="caution">
    <text evidence="6">The sequence shown here is derived from an EMBL/GenBank/DDBJ whole genome shotgun (WGS) entry which is preliminary data.</text>
</comment>